<keyword evidence="2" id="KW-0479">Metal-binding</keyword>
<dbReference type="PANTHER" id="PTHR32166">
    <property type="entry name" value="OSJNBA0013A04.12 PROTEIN"/>
    <property type="match status" value="1"/>
</dbReference>
<proteinExistence type="predicted"/>
<evidence type="ECO:0000256" key="7">
    <source>
        <dbReference type="PROSITE-ProRule" id="PRU00027"/>
    </source>
</evidence>
<dbReference type="GO" id="GO:0003677">
    <property type="term" value="F:DNA binding"/>
    <property type="evidence" value="ECO:0007669"/>
    <property type="project" value="UniProtKB-KW"/>
</dbReference>
<keyword evidence="4" id="KW-0862">Zinc</keyword>
<dbReference type="InterPro" id="IPR008906">
    <property type="entry name" value="HATC_C_dom"/>
</dbReference>
<dbReference type="InterPro" id="IPR007021">
    <property type="entry name" value="DUF659"/>
</dbReference>
<dbReference type="InterPro" id="IPR012337">
    <property type="entry name" value="RNaseH-like_sf"/>
</dbReference>
<feature type="region of interest" description="Disordered" evidence="8">
    <location>
        <begin position="95"/>
        <end position="154"/>
    </location>
</feature>
<sequence length="655" mass="74733">MAENSSSGGTSMYSAPTRSDDPAWAHGQVVPGVKNASICIYCNKRINGGGVTRLKYHLAGIKGEVEACKKVPPEVKWQMKQLVDDMTMEKERRKRIRTDIGNSQSASNDEEIAEGDAANPRSQTSRRTTVQGTNTSGRRIPLFAPRTTPGSQPSIRSAMATKEMEHNARIAVATWWYDANIPFNSLSNARCRSIHRTGFKGPSFHDLRGPLLKDVVHNVHEYILNIKADWRVYGCSIMADGWTNRRNAPIVNFLAYSPRGTVFLKSVDTSGLRKDKETLLEMFDEVVKEVGQENIVQFVSDNEASFKAAGKALQQRKEFTNGHDLCRPGITRFATHFLSLQCILKFKKELRQMFTCTKWVESSHGKSRVGKEIAAIILQDNDFWPRCAHIINVSEPLVRVLRLADSEEKPSMGYLYKAMDKAKEVIKIRLKNRMSQYEPYIRVIDARWDKQLHSPLHEYNISAQIEEYKRATGLFGVTMAIRQREKLNPVSWWEQFGIDTPELQKFAIRVISQCCSATGCERNWSVFEFIHSKNRNRLEHKRLNDLVFVRYNLKIQQRNMSRTRDALDPISLDNIDLLNEWICEEPGLLDGDDISWESIEPPFATLNLDDDETCVNEENELGGNDQLLECLADDSPYVPLPDQDPYFYINDVEDV</sequence>
<feature type="compositionally biased region" description="Polar residues" evidence="8">
    <location>
        <begin position="1"/>
        <end position="17"/>
    </location>
</feature>
<dbReference type="GO" id="GO:0008270">
    <property type="term" value="F:zinc ion binding"/>
    <property type="evidence" value="ECO:0007669"/>
    <property type="project" value="UniProtKB-KW"/>
</dbReference>
<organism evidence="10">
    <name type="scientific">Salix viminalis</name>
    <name type="common">Common osier</name>
    <name type="synonym">Basket willow</name>
    <dbReference type="NCBI Taxonomy" id="40686"/>
    <lineage>
        <taxon>Eukaryota</taxon>
        <taxon>Viridiplantae</taxon>
        <taxon>Streptophyta</taxon>
        <taxon>Embryophyta</taxon>
        <taxon>Tracheophyta</taxon>
        <taxon>Spermatophyta</taxon>
        <taxon>Magnoliopsida</taxon>
        <taxon>eudicotyledons</taxon>
        <taxon>Gunneridae</taxon>
        <taxon>Pentapetalae</taxon>
        <taxon>rosids</taxon>
        <taxon>fabids</taxon>
        <taxon>Malpighiales</taxon>
        <taxon>Salicaceae</taxon>
        <taxon>Saliceae</taxon>
        <taxon>Salix</taxon>
    </lineage>
</organism>
<keyword evidence="6" id="KW-0539">Nucleus</keyword>
<evidence type="ECO:0000256" key="2">
    <source>
        <dbReference type="ARBA" id="ARBA00022723"/>
    </source>
</evidence>
<feature type="domain" description="BED-type" evidence="9">
    <location>
        <begin position="18"/>
        <end position="75"/>
    </location>
</feature>
<feature type="region of interest" description="Disordered" evidence="8">
    <location>
        <begin position="1"/>
        <end position="23"/>
    </location>
</feature>
<dbReference type="InterPro" id="IPR003656">
    <property type="entry name" value="Znf_BED"/>
</dbReference>
<evidence type="ECO:0000313" key="10">
    <source>
        <dbReference type="EMBL" id="VFU38360.1"/>
    </source>
</evidence>
<name>A0A6N2LBG6_SALVM</name>
<dbReference type="Pfam" id="PF04937">
    <property type="entry name" value="DUF659"/>
    <property type="match status" value="1"/>
</dbReference>
<dbReference type="PANTHER" id="PTHR32166:SF122">
    <property type="entry name" value="OS09G0499600 PROTEIN"/>
    <property type="match status" value="1"/>
</dbReference>
<dbReference type="PROSITE" id="PS50808">
    <property type="entry name" value="ZF_BED"/>
    <property type="match status" value="1"/>
</dbReference>
<evidence type="ECO:0000256" key="1">
    <source>
        <dbReference type="ARBA" id="ARBA00004123"/>
    </source>
</evidence>
<evidence type="ECO:0000256" key="6">
    <source>
        <dbReference type="ARBA" id="ARBA00023242"/>
    </source>
</evidence>
<protein>
    <recommendedName>
        <fullName evidence="9">BED-type domain-containing protein</fullName>
    </recommendedName>
</protein>
<accession>A0A6N2LBG6</accession>
<reference evidence="10" key="1">
    <citation type="submission" date="2019-03" db="EMBL/GenBank/DDBJ databases">
        <authorList>
            <person name="Mank J."/>
            <person name="Almeida P."/>
        </authorList>
    </citation>
    <scope>NUCLEOTIDE SEQUENCE</scope>
    <source>
        <strain evidence="10">78183</strain>
    </source>
</reference>
<dbReference type="AlphaFoldDB" id="A0A6N2LBG6"/>
<evidence type="ECO:0000256" key="5">
    <source>
        <dbReference type="ARBA" id="ARBA00023125"/>
    </source>
</evidence>
<evidence type="ECO:0000256" key="4">
    <source>
        <dbReference type="ARBA" id="ARBA00022833"/>
    </source>
</evidence>
<feature type="compositionally biased region" description="Polar residues" evidence="8">
    <location>
        <begin position="120"/>
        <end position="137"/>
    </location>
</feature>
<evidence type="ECO:0000256" key="3">
    <source>
        <dbReference type="ARBA" id="ARBA00022771"/>
    </source>
</evidence>
<evidence type="ECO:0000256" key="8">
    <source>
        <dbReference type="SAM" id="MobiDB-lite"/>
    </source>
</evidence>
<dbReference type="GO" id="GO:0046983">
    <property type="term" value="F:protein dimerization activity"/>
    <property type="evidence" value="ECO:0007669"/>
    <property type="project" value="InterPro"/>
</dbReference>
<gene>
    <name evidence="10" type="ORF">SVIM_LOCUS208707</name>
</gene>
<dbReference type="GO" id="GO:0005634">
    <property type="term" value="C:nucleus"/>
    <property type="evidence" value="ECO:0007669"/>
    <property type="project" value="UniProtKB-SubCell"/>
</dbReference>
<dbReference type="EMBL" id="CAADRP010001391">
    <property type="protein sequence ID" value="VFU38360.1"/>
    <property type="molecule type" value="Genomic_DNA"/>
</dbReference>
<keyword evidence="3 7" id="KW-0863">Zinc-finger</keyword>
<keyword evidence="5" id="KW-0238">DNA-binding</keyword>
<dbReference type="Pfam" id="PF05699">
    <property type="entry name" value="Dimer_Tnp_hAT"/>
    <property type="match status" value="1"/>
</dbReference>
<evidence type="ECO:0000259" key="9">
    <source>
        <dbReference type="PROSITE" id="PS50808"/>
    </source>
</evidence>
<dbReference type="Pfam" id="PF02892">
    <property type="entry name" value="zf-BED"/>
    <property type="match status" value="1"/>
</dbReference>
<comment type="subcellular location">
    <subcellularLocation>
        <location evidence="1">Nucleus</location>
    </subcellularLocation>
</comment>
<dbReference type="SUPFAM" id="SSF53098">
    <property type="entry name" value="Ribonuclease H-like"/>
    <property type="match status" value="1"/>
</dbReference>